<name>A0ACC3B0F4_9EURO</name>
<protein>
    <submittedName>
        <fullName evidence="1">Uncharacterized protein</fullName>
    </submittedName>
</protein>
<dbReference type="Proteomes" id="UP001177260">
    <property type="component" value="Unassembled WGS sequence"/>
</dbReference>
<dbReference type="EMBL" id="JAOPJF010000038">
    <property type="protein sequence ID" value="KAK1143600.1"/>
    <property type="molecule type" value="Genomic_DNA"/>
</dbReference>
<keyword evidence="2" id="KW-1185">Reference proteome</keyword>
<sequence>MLPLEPRACNSCGKAKRKCCKQLPTCSRCQTKGLVCVYPTPRPSCFVLYGDDLSDPPTLRDAAPADADIRLPTPTLSALDGLPPTPSDLNLVSCSSPPACPTLSDLQEAWFLTRDSWAVQPLHIVHLSPTPVSAGWRYINRIRAWLADWTTGARNPLIHSRLYQARSPNSIQDAFTALSSYQSRTPRTEEFIYRILESRAASLVDGQSQSDTDLSCFEHVSRVQALIIYSTIRLFDSDIRQRYLAEQQLPTLYSWSNIMLSRAAENSHLLLQSSLEDVAPGSTQPVSPIQQEEVLWRAWIRSESIRRTWLVAQMVHAVYLAMQGRSVACPGGIMFTTRKGAWDAESAHSWMRLCAERDVGFLQRSCMNTVMEKYRPDEVDEFGKSIMEMDFGVERMESWGEVH</sequence>
<accession>A0ACC3B0F4</accession>
<proteinExistence type="predicted"/>
<comment type="caution">
    <text evidence="1">The sequence shown here is derived from an EMBL/GenBank/DDBJ whole genome shotgun (WGS) entry which is preliminary data.</text>
</comment>
<reference evidence="1 2" key="1">
    <citation type="journal article" date="2023" name="ACS Omega">
        <title>Identification of the Neoaspergillic Acid Biosynthesis Gene Cluster by Establishing an In Vitro CRISPR-Ribonucleoprotein Genetic System in Aspergillus melleus.</title>
        <authorList>
            <person name="Yuan B."/>
            <person name="Grau M.F."/>
            <person name="Murata R.M."/>
            <person name="Torok T."/>
            <person name="Venkateswaran K."/>
            <person name="Stajich J.E."/>
            <person name="Wang C.C.C."/>
        </authorList>
    </citation>
    <scope>NUCLEOTIDE SEQUENCE [LARGE SCALE GENOMIC DNA]</scope>
    <source>
        <strain evidence="1 2">IMV 1140</strain>
    </source>
</reference>
<organism evidence="1 2">
    <name type="scientific">Aspergillus melleus</name>
    <dbReference type="NCBI Taxonomy" id="138277"/>
    <lineage>
        <taxon>Eukaryota</taxon>
        <taxon>Fungi</taxon>
        <taxon>Dikarya</taxon>
        <taxon>Ascomycota</taxon>
        <taxon>Pezizomycotina</taxon>
        <taxon>Eurotiomycetes</taxon>
        <taxon>Eurotiomycetidae</taxon>
        <taxon>Eurotiales</taxon>
        <taxon>Aspergillaceae</taxon>
        <taxon>Aspergillus</taxon>
        <taxon>Aspergillus subgen. Circumdati</taxon>
    </lineage>
</organism>
<gene>
    <name evidence="1" type="ORF">N8T08_006210</name>
</gene>
<evidence type="ECO:0000313" key="1">
    <source>
        <dbReference type="EMBL" id="KAK1143600.1"/>
    </source>
</evidence>
<evidence type="ECO:0000313" key="2">
    <source>
        <dbReference type="Proteomes" id="UP001177260"/>
    </source>
</evidence>